<proteinExistence type="predicted"/>
<keyword evidence="2" id="KW-1185">Reference proteome</keyword>
<reference evidence="1" key="2">
    <citation type="submission" date="2025-09" db="UniProtKB">
        <authorList>
            <consortium name="Ensembl"/>
        </authorList>
    </citation>
    <scope>IDENTIFICATION</scope>
</reference>
<dbReference type="PANTHER" id="PTHR40472">
    <property type="entry name" value="RICIN B-TYPE LECTIN DOMAIN-CONTAINING PROTEIN"/>
    <property type="match status" value="1"/>
</dbReference>
<reference evidence="1" key="1">
    <citation type="submission" date="2025-08" db="UniProtKB">
        <authorList>
            <consortium name="Ensembl"/>
        </authorList>
    </citation>
    <scope>IDENTIFICATION</scope>
</reference>
<protein>
    <submittedName>
        <fullName evidence="1">Uncharacterized protein</fullName>
    </submittedName>
</protein>
<organism evidence="1 2">
    <name type="scientific">Paramormyrops kingsleyae</name>
    <dbReference type="NCBI Taxonomy" id="1676925"/>
    <lineage>
        <taxon>Eukaryota</taxon>
        <taxon>Metazoa</taxon>
        <taxon>Chordata</taxon>
        <taxon>Craniata</taxon>
        <taxon>Vertebrata</taxon>
        <taxon>Euteleostomi</taxon>
        <taxon>Actinopterygii</taxon>
        <taxon>Neopterygii</taxon>
        <taxon>Teleostei</taxon>
        <taxon>Osteoglossocephala</taxon>
        <taxon>Osteoglossomorpha</taxon>
        <taxon>Osteoglossiformes</taxon>
        <taxon>Mormyridae</taxon>
        <taxon>Paramormyrops</taxon>
    </lineage>
</organism>
<dbReference type="InterPro" id="IPR039051">
    <property type="entry name" value="SE-CTX-like"/>
</dbReference>
<dbReference type="STRING" id="1676925.ENSPKIP00000003207"/>
<evidence type="ECO:0000313" key="2">
    <source>
        <dbReference type="Proteomes" id="UP000261540"/>
    </source>
</evidence>
<dbReference type="AlphaFoldDB" id="A0A3B3Q965"/>
<accession>A0A3B3Q965</accession>
<evidence type="ECO:0000313" key="1">
    <source>
        <dbReference type="Ensembl" id="ENSPKIP00000003207.1"/>
    </source>
</evidence>
<sequence>MAEPLPEILLDKRDMVETVMEVFDKGAEAVDSSAEDFSVFSISLPLVQLALDNTESTEAEYMKEQFQKVWEHLEVMSEEVERINQQIRKSEVDVAYFQVEENLNNVFRKYMDILNAKPKFRAVKKKLFLKHFEKTGGDLNLDAIYGAVTGSSGEPLLETVLAIEQRSRRAVEAFCSGLKKLFIMGIIAVMGHAALNQGEVGEELVSKWQERMGEVERRMKAAVDDSAEGENGRCGSVAQ</sequence>
<dbReference type="Proteomes" id="UP000261540">
    <property type="component" value="Unplaced"/>
</dbReference>
<dbReference type="GeneTree" id="ENSGT00390000008158"/>
<dbReference type="PANTHER" id="PTHR40472:SF9">
    <property type="entry name" value="RAPUNZEL 4"/>
    <property type="match status" value="1"/>
</dbReference>
<name>A0A3B3Q965_9TELE</name>
<dbReference type="Ensembl" id="ENSPKIT00000027166.1">
    <property type="protein sequence ID" value="ENSPKIP00000003207.1"/>
    <property type="gene ID" value="ENSPKIG00000020809.1"/>
</dbReference>